<dbReference type="RefSeq" id="XP_007928694.1">
    <property type="nucleotide sequence ID" value="XM_007930503.1"/>
</dbReference>
<dbReference type="VEuPathDB" id="FungiDB:MYCFIDRAFT_211865"/>
<evidence type="ECO:0000313" key="4">
    <source>
        <dbReference type="Proteomes" id="UP000016932"/>
    </source>
</evidence>
<reference evidence="3 4" key="1">
    <citation type="journal article" date="2012" name="PLoS Pathog.">
        <title>Diverse lifestyles and strategies of plant pathogenesis encoded in the genomes of eighteen Dothideomycetes fungi.</title>
        <authorList>
            <person name="Ohm R.A."/>
            <person name="Feau N."/>
            <person name="Henrissat B."/>
            <person name="Schoch C.L."/>
            <person name="Horwitz B.A."/>
            <person name="Barry K.W."/>
            <person name="Condon B.J."/>
            <person name="Copeland A.C."/>
            <person name="Dhillon B."/>
            <person name="Glaser F."/>
            <person name="Hesse C.N."/>
            <person name="Kosti I."/>
            <person name="LaButti K."/>
            <person name="Lindquist E.A."/>
            <person name="Lucas S."/>
            <person name="Salamov A.A."/>
            <person name="Bradshaw R.E."/>
            <person name="Ciuffetti L."/>
            <person name="Hamelin R.C."/>
            <person name="Kema G.H.J."/>
            <person name="Lawrence C."/>
            <person name="Scott J.A."/>
            <person name="Spatafora J.W."/>
            <person name="Turgeon B.G."/>
            <person name="de Wit P.J.G.M."/>
            <person name="Zhong S."/>
            <person name="Goodwin S.B."/>
            <person name="Grigoriev I.V."/>
        </authorList>
    </citation>
    <scope>NUCLEOTIDE SEQUENCE [LARGE SCALE GENOMIC DNA]</scope>
    <source>
        <strain evidence="3 4">CIRAD86</strain>
    </source>
</reference>
<dbReference type="eggNOG" id="ENOG502SURJ">
    <property type="taxonomic scope" value="Eukaryota"/>
</dbReference>
<dbReference type="AlphaFoldDB" id="M3AA73"/>
<feature type="region of interest" description="Disordered" evidence="1">
    <location>
        <begin position="280"/>
        <end position="314"/>
    </location>
</feature>
<name>M3AA73_PSEFD</name>
<sequence>MLVATMHSQTTQYLQVPRVLPTRKSRSRSRSRARDVPKEVFSSTQVIVSPEKLTFRAASPEKPSFSPEPYRKPAFTVFNRMPSPVPSPYSYGEGKRVSSAPLPTLELQDMPMKDTEGTNYDDLNEGLYTMEQCVTPPPEIPLRQKLIGAWKLESYVAYPTPQSPVQRPTYPMTKNVTGFIMYTPDGYMSAQMLIPGQQSFKRGEGEEPQWAEAGKRCFAYCGPYYISNEGQGREEILRHTFQCCSLPGWIGDIQIRTHRFEEDGQVLVLGSEEPTEVKGDKRIPVLKWRRAKDNSNGTPPPPTPQIKVSGPGEP</sequence>
<dbReference type="Pfam" id="PF13924">
    <property type="entry name" value="Lipocalin_5"/>
    <property type="match status" value="1"/>
</dbReference>
<dbReference type="GeneID" id="19337529"/>
<proteinExistence type="predicted"/>
<dbReference type="Proteomes" id="UP000016932">
    <property type="component" value="Unassembled WGS sequence"/>
</dbReference>
<dbReference type="KEGG" id="pfj:MYCFIDRAFT_211865"/>
<dbReference type="InterPro" id="IPR024311">
    <property type="entry name" value="Lipocalin-like"/>
</dbReference>
<evidence type="ECO:0000313" key="3">
    <source>
        <dbReference type="EMBL" id="EME81521.1"/>
    </source>
</evidence>
<evidence type="ECO:0000256" key="1">
    <source>
        <dbReference type="SAM" id="MobiDB-lite"/>
    </source>
</evidence>
<gene>
    <name evidence="3" type="ORF">MYCFIDRAFT_211865</name>
</gene>
<protein>
    <recommendedName>
        <fullName evidence="2">Lipocalin-like domain-containing protein</fullName>
    </recommendedName>
</protein>
<dbReference type="HOGENOM" id="CLU_877244_0_0_1"/>
<keyword evidence="4" id="KW-1185">Reference proteome</keyword>
<dbReference type="OrthoDB" id="3904217at2759"/>
<evidence type="ECO:0000259" key="2">
    <source>
        <dbReference type="Pfam" id="PF13924"/>
    </source>
</evidence>
<dbReference type="EMBL" id="KB446560">
    <property type="protein sequence ID" value="EME81521.1"/>
    <property type="molecule type" value="Genomic_DNA"/>
</dbReference>
<accession>M3AA73</accession>
<feature type="compositionally biased region" description="Basic residues" evidence="1">
    <location>
        <begin position="21"/>
        <end position="31"/>
    </location>
</feature>
<feature type="domain" description="Lipocalin-like" evidence="2">
    <location>
        <begin position="147"/>
        <end position="291"/>
    </location>
</feature>
<organism evidence="3 4">
    <name type="scientific">Pseudocercospora fijiensis (strain CIRAD86)</name>
    <name type="common">Black leaf streak disease fungus</name>
    <name type="synonym">Mycosphaerella fijiensis</name>
    <dbReference type="NCBI Taxonomy" id="383855"/>
    <lineage>
        <taxon>Eukaryota</taxon>
        <taxon>Fungi</taxon>
        <taxon>Dikarya</taxon>
        <taxon>Ascomycota</taxon>
        <taxon>Pezizomycotina</taxon>
        <taxon>Dothideomycetes</taxon>
        <taxon>Dothideomycetidae</taxon>
        <taxon>Mycosphaerellales</taxon>
        <taxon>Mycosphaerellaceae</taxon>
        <taxon>Pseudocercospora</taxon>
    </lineage>
</organism>
<feature type="region of interest" description="Disordered" evidence="1">
    <location>
        <begin position="18"/>
        <end position="39"/>
    </location>
</feature>